<feature type="compositionally biased region" description="Acidic residues" evidence="1">
    <location>
        <begin position="167"/>
        <end position="177"/>
    </location>
</feature>
<keyword evidence="3" id="KW-1185">Reference proteome</keyword>
<feature type="region of interest" description="Disordered" evidence="1">
    <location>
        <begin position="844"/>
        <end position="870"/>
    </location>
</feature>
<comment type="caution">
    <text evidence="2">The sequence shown here is derived from an EMBL/GenBank/DDBJ whole genome shotgun (WGS) entry which is preliminary data.</text>
</comment>
<feature type="compositionally biased region" description="Pro residues" evidence="1">
    <location>
        <begin position="664"/>
        <end position="673"/>
    </location>
</feature>
<feature type="compositionally biased region" description="Polar residues" evidence="1">
    <location>
        <begin position="906"/>
        <end position="927"/>
    </location>
</feature>
<reference evidence="2 3" key="1">
    <citation type="submission" date="2024-01" db="EMBL/GenBank/DDBJ databases">
        <title>A draft genome for a cacao thread blight-causing isolate of Paramarasmius palmivorus.</title>
        <authorList>
            <person name="Baruah I.K."/>
            <person name="Bukari Y."/>
            <person name="Amoako-Attah I."/>
            <person name="Meinhardt L.W."/>
            <person name="Bailey B.A."/>
            <person name="Cohen S.P."/>
        </authorList>
    </citation>
    <scope>NUCLEOTIDE SEQUENCE [LARGE SCALE GENOMIC DNA]</scope>
    <source>
        <strain evidence="2 3">GH-12</strain>
    </source>
</reference>
<feature type="compositionally biased region" description="Basic residues" evidence="1">
    <location>
        <begin position="80"/>
        <end position="89"/>
    </location>
</feature>
<evidence type="ECO:0000313" key="3">
    <source>
        <dbReference type="Proteomes" id="UP001383192"/>
    </source>
</evidence>
<feature type="region of interest" description="Disordered" evidence="1">
    <location>
        <begin position="899"/>
        <end position="969"/>
    </location>
</feature>
<feature type="compositionally biased region" description="Basic and acidic residues" evidence="1">
    <location>
        <begin position="116"/>
        <end position="127"/>
    </location>
</feature>
<feature type="compositionally biased region" description="Pro residues" evidence="1">
    <location>
        <begin position="495"/>
        <end position="504"/>
    </location>
</feature>
<feature type="region of interest" description="Disordered" evidence="1">
    <location>
        <begin position="629"/>
        <end position="649"/>
    </location>
</feature>
<feature type="compositionally biased region" description="Basic and acidic residues" evidence="1">
    <location>
        <begin position="36"/>
        <end position="45"/>
    </location>
</feature>
<feature type="compositionally biased region" description="Acidic residues" evidence="1">
    <location>
        <begin position="960"/>
        <end position="969"/>
    </location>
</feature>
<feature type="compositionally biased region" description="Basic and acidic residues" evidence="1">
    <location>
        <begin position="451"/>
        <end position="494"/>
    </location>
</feature>
<feature type="region of interest" description="Disordered" evidence="1">
    <location>
        <begin position="541"/>
        <end position="604"/>
    </location>
</feature>
<gene>
    <name evidence="2" type="ORF">VNI00_006600</name>
</gene>
<feature type="region of interest" description="Disordered" evidence="1">
    <location>
        <begin position="1"/>
        <end position="154"/>
    </location>
</feature>
<proteinExistence type="predicted"/>
<feature type="compositionally biased region" description="Basic and acidic residues" evidence="1">
    <location>
        <begin position="90"/>
        <end position="99"/>
    </location>
</feature>
<feature type="compositionally biased region" description="Basic residues" evidence="1">
    <location>
        <begin position="234"/>
        <end position="251"/>
    </location>
</feature>
<evidence type="ECO:0000256" key="1">
    <source>
        <dbReference type="SAM" id="MobiDB-lite"/>
    </source>
</evidence>
<feature type="region of interest" description="Disordered" evidence="1">
    <location>
        <begin position="193"/>
        <end position="251"/>
    </location>
</feature>
<feature type="region of interest" description="Disordered" evidence="1">
    <location>
        <begin position="451"/>
        <end position="515"/>
    </location>
</feature>
<evidence type="ECO:0000313" key="2">
    <source>
        <dbReference type="EMBL" id="KAK7047369.1"/>
    </source>
</evidence>
<feature type="compositionally biased region" description="Polar residues" evidence="1">
    <location>
        <begin position="1"/>
        <end position="12"/>
    </location>
</feature>
<feature type="compositionally biased region" description="Basic and acidic residues" evidence="1">
    <location>
        <begin position="137"/>
        <end position="148"/>
    </location>
</feature>
<feature type="compositionally biased region" description="Basic and acidic residues" evidence="1">
    <location>
        <begin position="929"/>
        <end position="944"/>
    </location>
</feature>
<sequence length="969" mass="106319">MTIGEGSQNSPIFISDDEDEEIRYVQQLVTEPEPQPPRRKEKDHGLPGPFASPSSNGENRKRKRKRDQPQSQFSASASHPPKKNKKSRYRDRDLHRPIDVDAPSTSNPDYLSYSYYDHDPYEPRPEGGDPYYRRPVGRYDDVGTRPYEEQSFSSSDWVNSMARAADDDLPGEEEDLEQAYWQDQSPSYGYTFEYDECEDRQMSPPLPLPPPPPVTLPRHPLPPPPVSLPPPPAHSHHTSSKHHPINNKVTSKKNHTAPVVLPPIPLIEPMNTNNSAASTPASLPLPLKKIIGMPSDRDTSGTRSSFKISPTTIFDFIHNHKFKYPHIPGTSCTLIMDQLPKQNRDPAWIKSWCERAAGALPVFYAIDPSSAKALIEFSSHAVAKKAWGSPKLGEDVAVGKSVPMKGIPREDLIRVWWFHPKGGEVKFDKTELEEGEIEDVRDDVKVLSKKERKAKAAKEKAVAKAQEERDKKQYQEKKHDKKLKDKVDKEKPKAELPPPLPTSPSVPAASSYQPITLLPPPPSMIFSTPSYTSQWTSHYYNQPPTGLPLPPLPPLTLASQSQPSGWPTTPAAPPETNEVPDHSEDDRMSIDEAQMELESSPIEQQYDRQIDLKDEPVGLSTSAPMKALSISTLPTPTPTPPEGSVPVSPVDQSVVSSHVIMDISPPPSLPIPSEPRAMKNAPTEPTYTRRNRELEERIARGRAEMDALPGLNSVIVMPEALSMPMTVPSGPAPMVIPQESAVPVSTQQAGENADNSKQAMEDRLRSLVLASRKAKGHKPKINGTGGVTTVANSTAESVPPPVKAPAGSATPTLAINSLDDLAVSFITETIQTLKPATATAQVSAVDEHETAGSSGAPSRTTTKLRGPLADLESQIAESKALMEALVRAKGKEEKDAIMARLRILSGRTSSTDSKSKPNPTHATARKSTSPHEKTTKSPTEDDRVFAWPESVVDGGMLIVSDDEDEDEDE</sequence>
<feature type="region of interest" description="Disordered" evidence="1">
    <location>
        <begin position="662"/>
        <end position="686"/>
    </location>
</feature>
<protein>
    <submittedName>
        <fullName evidence="2">Uncharacterized protein</fullName>
    </submittedName>
</protein>
<accession>A0AAW0D9F5</accession>
<feature type="region of interest" description="Disordered" evidence="1">
    <location>
        <begin position="165"/>
        <end position="184"/>
    </location>
</feature>
<feature type="compositionally biased region" description="Basic and acidic residues" evidence="1">
    <location>
        <begin position="579"/>
        <end position="590"/>
    </location>
</feature>
<dbReference type="Proteomes" id="UP001383192">
    <property type="component" value="Unassembled WGS sequence"/>
</dbReference>
<organism evidence="2 3">
    <name type="scientific">Paramarasmius palmivorus</name>
    <dbReference type="NCBI Taxonomy" id="297713"/>
    <lineage>
        <taxon>Eukaryota</taxon>
        <taxon>Fungi</taxon>
        <taxon>Dikarya</taxon>
        <taxon>Basidiomycota</taxon>
        <taxon>Agaricomycotina</taxon>
        <taxon>Agaricomycetes</taxon>
        <taxon>Agaricomycetidae</taxon>
        <taxon>Agaricales</taxon>
        <taxon>Marasmiineae</taxon>
        <taxon>Marasmiaceae</taxon>
        <taxon>Paramarasmius</taxon>
    </lineage>
</organism>
<name>A0AAW0D9F5_9AGAR</name>
<feature type="compositionally biased region" description="Pro residues" evidence="1">
    <location>
        <begin position="204"/>
        <end position="233"/>
    </location>
</feature>
<feature type="compositionally biased region" description="Polar residues" evidence="1">
    <location>
        <begin position="851"/>
        <end position="863"/>
    </location>
</feature>
<feature type="compositionally biased region" description="Pro residues" evidence="1">
    <location>
        <begin position="545"/>
        <end position="554"/>
    </location>
</feature>
<dbReference type="EMBL" id="JAYKXP010000020">
    <property type="protein sequence ID" value="KAK7047369.1"/>
    <property type="molecule type" value="Genomic_DNA"/>
</dbReference>
<dbReference type="AlphaFoldDB" id="A0AAW0D9F5"/>